<feature type="transmembrane region" description="Helical" evidence="2">
    <location>
        <begin position="160"/>
        <end position="180"/>
    </location>
</feature>
<keyword evidence="2" id="KW-1133">Transmembrane helix</keyword>
<evidence type="ECO:0000259" key="3">
    <source>
        <dbReference type="PROSITE" id="PS51837"/>
    </source>
</evidence>
<name>A0A0U9HTN1_KLENI</name>
<accession>A0A0U9HTN1</accession>
<reference evidence="4 5" key="1">
    <citation type="journal article" date="2014" name="Nat. Commun.">
        <title>Klebsormidium flaccidum genome reveals primary factors for plant terrestrial adaptation.</title>
        <authorList>
            <person name="Hori K."/>
            <person name="Maruyama F."/>
            <person name="Fujisawa T."/>
            <person name="Togashi T."/>
            <person name="Yamamoto N."/>
            <person name="Seo M."/>
            <person name="Sato S."/>
            <person name="Yamada T."/>
            <person name="Mori H."/>
            <person name="Tajima N."/>
            <person name="Moriyama T."/>
            <person name="Ikeuchi M."/>
            <person name="Watanabe M."/>
            <person name="Wada H."/>
            <person name="Kobayashi K."/>
            <person name="Saito M."/>
            <person name="Masuda T."/>
            <person name="Sasaki-Sekimoto Y."/>
            <person name="Mashiguchi K."/>
            <person name="Awai K."/>
            <person name="Shimojima M."/>
            <person name="Masuda S."/>
            <person name="Iwai M."/>
            <person name="Nobusawa T."/>
            <person name="Narise T."/>
            <person name="Kondo S."/>
            <person name="Saito H."/>
            <person name="Sato R."/>
            <person name="Murakawa M."/>
            <person name="Ihara Y."/>
            <person name="Oshima-Yamada Y."/>
            <person name="Ohtaka K."/>
            <person name="Satoh M."/>
            <person name="Sonobe K."/>
            <person name="Ishii M."/>
            <person name="Ohtani R."/>
            <person name="Kanamori-Sato M."/>
            <person name="Honoki R."/>
            <person name="Miyazaki D."/>
            <person name="Mochizuki H."/>
            <person name="Umetsu J."/>
            <person name="Higashi K."/>
            <person name="Shibata D."/>
            <person name="Kamiya Y."/>
            <person name="Sato N."/>
            <person name="Nakamura Y."/>
            <person name="Tabata S."/>
            <person name="Ida S."/>
            <person name="Kurokawa K."/>
            <person name="Ohta H."/>
        </authorList>
    </citation>
    <scope>NUCLEOTIDE SEQUENCE [LARGE SCALE GENOMIC DNA]</scope>
    <source>
        <strain evidence="4 5">NIES-2285</strain>
    </source>
</reference>
<dbReference type="SMART" id="SM00714">
    <property type="entry name" value="LITAF"/>
    <property type="match status" value="1"/>
</dbReference>
<keyword evidence="2" id="KW-0472">Membrane</keyword>
<protein>
    <submittedName>
        <fullName evidence="4">LITAF-domain-containing protein</fullName>
    </submittedName>
</protein>
<dbReference type="EMBL" id="DF236979">
    <property type="protein sequence ID" value="GAQ79424.1"/>
    <property type="molecule type" value="Genomic_DNA"/>
</dbReference>
<evidence type="ECO:0000256" key="2">
    <source>
        <dbReference type="SAM" id="Phobius"/>
    </source>
</evidence>
<evidence type="ECO:0000256" key="1">
    <source>
        <dbReference type="SAM" id="MobiDB-lite"/>
    </source>
</evidence>
<organism evidence="4 5">
    <name type="scientific">Klebsormidium nitens</name>
    <name type="common">Green alga</name>
    <name type="synonym">Ulothrix nitens</name>
    <dbReference type="NCBI Taxonomy" id="105231"/>
    <lineage>
        <taxon>Eukaryota</taxon>
        <taxon>Viridiplantae</taxon>
        <taxon>Streptophyta</taxon>
        <taxon>Klebsormidiophyceae</taxon>
        <taxon>Klebsormidiales</taxon>
        <taxon>Klebsormidiaceae</taxon>
        <taxon>Klebsormidium</taxon>
    </lineage>
</organism>
<proteinExistence type="predicted"/>
<dbReference type="AlphaFoldDB" id="A0A0U9HTN1"/>
<evidence type="ECO:0000313" key="5">
    <source>
        <dbReference type="Proteomes" id="UP000054558"/>
    </source>
</evidence>
<feature type="domain" description="LITAF" evidence="3">
    <location>
        <begin position="125"/>
        <end position="204"/>
    </location>
</feature>
<dbReference type="OrthoDB" id="1882956at2759"/>
<sequence length="230" mass="24020">MTTPAGAPGVYNPPLGPAPPAATAVPTVHKEEAYDDIPIAQPVNMGQGGAPTPGMPYNQGGQYPGEQFPPQTGYPPQPAPPPGYGGHPGYGFPPPGYGPGLIPPQQQFPPQYKAGMVPENAIVGPPGNLPLAYTFFGDTEAPYHCKKCGKNGLSRMEHHFSLAACLGCVVTLVGVCFLLPSCDCLWSKTHYCIHCGEKVGVHDKSDPCLVADPPNYTKLSYAVPASGGNQ</sequence>
<feature type="region of interest" description="Disordered" evidence="1">
    <location>
        <begin position="1"/>
        <end position="90"/>
    </location>
</feature>
<dbReference type="InterPro" id="IPR006629">
    <property type="entry name" value="LITAF"/>
</dbReference>
<dbReference type="OMA" id="WVERSFA"/>
<evidence type="ECO:0000313" key="4">
    <source>
        <dbReference type="EMBL" id="GAQ79424.1"/>
    </source>
</evidence>
<dbReference type="PROSITE" id="PS51837">
    <property type="entry name" value="LITAF"/>
    <property type="match status" value="1"/>
</dbReference>
<dbReference type="Pfam" id="PF10601">
    <property type="entry name" value="zf-LITAF-like"/>
    <property type="match status" value="1"/>
</dbReference>
<gene>
    <name evidence="4" type="ORF">KFL_000300220</name>
</gene>
<dbReference type="Proteomes" id="UP000054558">
    <property type="component" value="Unassembled WGS sequence"/>
</dbReference>
<feature type="compositionally biased region" description="Pro residues" evidence="1">
    <location>
        <begin position="72"/>
        <end position="83"/>
    </location>
</feature>
<keyword evidence="2" id="KW-0812">Transmembrane</keyword>
<keyword evidence="5" id="KW-1185">Reference proteome</keyword>